<reference evidence="2" key="2">
    <citation type="journal article" date="2021" name="PeerJ">
        <title>Extensive microbial diversity within the chicken gut microbiome revealed by metagenomics and culture.</title>
        <authorList>
            <person name="Gilroy R."/>
            <person name="Ravi A."/>
            <person name="Getino M."/>
            <person name="Pursley I."/>
            <person name="Horton D.L."/>
            <person name="Alikhan N.F."/>
            <person name="Baker D."/>
            <person name="Gharbi K."/>
            <person name="Hall N."/>
            <person name="Watson M."/>
            <person name="Adriaenssens E.M."/>
            <person name="Foster-Nyarko E."/>
            <person name="Jarju S."/>
            <person name="Secka A."/>
            <person name="Antonio M."/>
            <person name="Oren A."/>
            <person name="Chaudhuri R.R."/>
            <person name="La Ragione R."/>
            <person name="Hildebrand F."/>
            <person name="Pallen M.J."/>
        </authorList>
    </citation>
    <scope>NUCLEOTIDE SEQUENCE</scope>
    <source>
        <strain evidence="2">ChiGjej2B2-16831</strain>
    </source>
</reference>
<evidence type="ECO:0000256" key="1">
    <source>
        <dbReference type="SAM" id="MobiDB-lite"/>
    </source>
</evidence>
<sequence>MAFFSGSLFFLPERKENKKNPKRRANLSPAVSVSKRLSRKEIETQRKKVRKATNARGCAGLRRRADSGTLIMGRWEQAAANAAGANGANDATGVTGVTGVTGASGANSANGAANAAGTGGQTMQQASPAQAAREERPARPGNGGGGL</sequence>
<protein>
    <submittedName>
        <fullName evidence="2">Uncharacterized protein</fullName>
    </submittedName>
</protein>
<name>A0A9D1N3A1_9FIRM</name>
<reference evidence="2" key="1">
    <citation type="submission" date="2020-10" db="EMBL/GenBank/DDBJ databases">
        <authorList>
            <person name="Gilroy R."/>
        </authorList>
    </citation>
    <scope>NUCLEOTIDE SEQUENCE</scope>
    <source>
        <strain evidence="2">ChiGjej2B2-16831</strain>
    </source>
</reference>
<feature type="region of interest" description="Disordered" evidence="1">
    <location>
        <begin position="83"/>
        <end position="147"/>
    </location>
</feature>
<gene>
    <name evidence="2" type="ORF">IAD24_02200</name>
</gene>
<proteinExistence type="predicted"/>
<dbReference type="EMBL" id="DVNZ01000070">
    <property type="protein sequence ID" value="HIU93949.1"/>
    <property type="molecule type" value="Genomic_DNA"/>
</dbReference>
<dbReference type="AlphaFoldDB" id="A0A9D1N3A1"/>
<evidence type="ECO:0000313" key="3">
    <source>
        <dbReference type="Proteomes" id="UP000824128"/>
    </source>
</evidence>
<accession>A0A9D1N3A1</accession>
<feature type="compositionally biased region" description="Low complexity" evidence="1">
    <location>
        <begin position="83"/>
        <end position="131"/>
    </location>
</feature>
<feature type="region of interest" description="Disordered" evidence="1">
    <location>
        <begin position="13"/>
        <end position="56"/>
    </location>
</feature>
<evidence type="ECO:0000313" key="2">
    <source>
        <dbReference type="EMBL" id="HIU93949.1"/>
    </source>
</evidence>
<dbReference type="Proteomes" id="UP000824128">
    <property type="component" value="Unassembled WGS sequence"/>
</dbReference>
<organism evidence="2 3">
    <name type="scientific">Candidatus Aphodomorpha intestinavium</name>
    <dbReference type="NCBI Taxonomy" id="2840672"/>
    <lineage>
        <taxon>Bacteria</taxon>
        <taxon>Bacillati</taxon>
        <taxon>Bacillota</taxon>
        <taxon>Clostridia</taxon>
        <taxon>Eubacteriales</taxon>
        <taxon>Candidatus Aphodomorpha</taxon>
    </lineage>
</organism>
<comment type="caution">
    <text evidence="2">The sequence shown here is derived from an EMBL/GenBank/DDBJ whole genome shotgun (WGS) entry which is preliminary data.</text>
</comment>